<dbReference type="NCBIfam" id="TIGR01623">
    <property type="entry name" value="put_zinc_LRP1"/>
    <property type="match status" value="1"/>
</dbReference>
<dbReference type="OrthoDB" id="692274at2759"/>
<evidence type="ECO:0000313" key="10">
    <source>
        <dbReference type="Proteomes" id="UP000230069"/>
    </source>
</evidence>
<protein>
    <submittedName>
        <fullName evidence="9">Uncharacterized protein</fullName>
    </submittedName>
</protein>
<evidence type="ECO:0000256" key="4">
    <source>
        <dbReference type="ARBA" id="ARBA00022833"/>
    </source>
</evidence>
<sequence length="321" mass="34510">MAGFSLGSGGGGGGGNPSSDIPPESFFLYRNEEIAAFNTSKGFELWQQHLQRQQRYHQEIYSSADVSDESSSRGAAANIGHVSMMMRSQGASGSGGGSVGGKSCQDCGNQAKKDCVHMRCRTCCKSRGFQCSTHVKSTWVPAARRRERQQQLQSLQQQQQQQHQLLQHHHHQNPKRLRENPSSSSLACTTTTRLPSTTTGLEVGNFPSEVNSQAVFRCVRVSGMNDAEDEYAYQTAVNIGGHVFKGLLYDQGSEDRYVPGESSSGGGGRHLIAGTTAATNTTAANTSNAAASLLDPSSSQLYPAPLTAFMAGTQFFPHPRS</sequence>
<dbReference type="GO" id="GO:0005634">
    <property type="term" value="C:nucleus"/>
    <property type="evidence" value="ECO:0007669"/>
    <property type="project" value="UniProtKB-SubCell"/>
</dbReference>
<evidence type="ECO:0000256" key="5">
    <source>
        <dbReference type="ARBA" id="ARBA00023125"/>
    </source>
</evidence>
<dbReference type="GO" id="GO:0046872">
    <property type="term" value="F:metal ion binding"/>
    <property type="evidence" value="ECO:0007669"/>
    <property type="project" value="UniProtKB-KW"/>
</dbReference>
<keyword evidence="6" id="KW-0010">Activator</keyword>
<feature type="compositionally biased region" description="Basic residues" evidence="8">
    <location>
        <begin position="166"/>
        <end position="175"/>
    </location>
</feature>
<evidence type="ECO:0000256" key="3">
    <source>
        <dbReference type="ARBA" id="ARBA00022723"/>
    </source>
</evidence>
<comment type="similarity">
    <text evidence="2">Belongs to the SHI protein family.</text>
</comment>
<comment type="subcellular location">
    <subcellularLocation>
        <location evidence="1">Nucleus</location>
    </subcellularLocation>
</comment>
<dbReference type="NCBIfam" id="TIGR01624">
    <property type="entry name" value="LRP1_Cterm"/>
    <property type="match status" value="1"/>
</dbReference>
<dbReference type="InterPro" id="IPR006511">
    <property type="entry name" value="SHI_C"/>
</dbReference>
<dbReference type="GO" id="GO:0045893">
    <property type="term" value="P:positive regulation of DNA-templated transcription"/>
    <property type="evidence" value="ECO:0007669"/>
    <property type="project" value="TreeGrafter"/>
</dbReference>
<accession>A0A2G5EMS9</accession>
<keyword evidence="3" id="KW-0479">Metal-binding</keyword>
<dbReference type="Pfam" id="PF05142">
    <property type="entry name" value="DUF702"/>
    <property type="match status" value="1"/>
</dbReference>
<evidence type="ECO:0000313" key="9">
    <source>
        <dbReference type="EMBL" id="PIA57082.1"/>
    </source>
</evidence>
<reference evidence="9 10" key="1">
    <citation type="submission" date="2017-09" db="EMBL/GenBank/DDBJ databases">
        <title>WGS assembly of Aquilegia coerulea Goldsmith.</title>
        <authorList>
            <person name="Hodges S."/>
            <person name="Kramer E."/>
            <person name="Nordborg M."/>
            <person name="Tomkins J."/>
            <person name="Borevitz J."/>
            <person name="Derieg N."/>
            <person name="Yan J."/>
            <person name="Mihaltcheva S."/>
            <person name="Hayes R.D."/>
            <person name="Rokhsar D."/>
        </authorList>
    </citation>
    <scope>NUCLEOTIDE SEQUENCE [LARGE SCALE GENOMIC DNA]</scope>
    <source>
        <strain evidence="10">cv. Goldsmith</strain>
    </source>
</reference>
<feature type="region of interest" description="Disordered" evidence="8">
    <location>
        <begin position="144"/>
        <end position="192"/>
    </location>
</feature>
<dbReference type="AlphaFoldDB" id="A0A2G5EMS9"/>
<keyword evidence="5" id="KW-0238">DNA-binding</keyword>
<dbReference type="PANTHER" id="PTHR31604">
    <property type="entry name" value="PROTEIN LATERAL ROOT PRIMORDIUM 1"/>
    <property type="match status" value="1"/>
</dbReference>
<dbReference type="FunCoup" id="A0A2G5EMS9">
    <property type="interactions" value="316"/>
</dbReference>
<evidence type="ECO:0000256" key="1">
    <source>
        <dbReference type="ARBA" id="ARBA00004123"/>
    </source>
</evidence>
<evidence type="ECO:0000256" key="7">
    <source>
        <dbReference type="ARBA" id="ARBA00023242"/>
    </source>
</evidence>
<dbReference type="InterPro" id="IPR006510">
    <property type="entry name" value="Znf_LRP1"/>
</dbReference>
<organism evidence="9 10">
    <name type="scientific">Aquilegia coerulea</name>
    <name type="common">Rocky mountain columbine</name>
    <dbReference type="NCBI Taxonomy" id="218851"/>
    <lineage>
        <taxon>Eukaryota</taxon>
        <taxon>Viridiplantae</taxon>
        <taxon>Streptophyta</taxon>
        <taxon>Embryophyta</taxon>
        <taxon>Tracheophyta</taxon>
        <taxon>Spermatophyta</taxon>
        <taxon>Magnoliopsida</taxon>
        <taxon>Ranunculales</taxon>
        <taxon>Ranunculaceae</taxon>
        <taxon>Thalictroideae</taxon>
        <taxon>Aquilegia</taxon>
    </lineage>
</organism>
<name>A0A2G5EMS9_AQUCA</name>
<dbReference type="GO" id="GO:0003677">
    <property type="term" value="F:DNA binding"/>
    <property type="evidence" value="ECO:0007669"/>
    <property type="project" value="UniProtKB-KW"/>
</dbReference>
<evidence type="ECO:0000256" key="8">
    <source>
        <dbReference type="SAM" id="MobiDB-lite"/>
    </source>
</evidence>
<keyword evidence="10" id="KW-1185">Reference proteome</keyword>
<evidence type="ECO:0000256" key="2">
    <source>
        <dbReference type="ARBA" id="ARBA00006911"/>
    </source>
</evidence>
<dbReference type="InParanoid" id="A0A2G5EMS9"/>
<dbReference type="GO" id="GO:0003700">
    <property type="term" value="F:DNA-binding transcription factor activity"/>
    <property type="evidence" value="ECO:0007669"/>
    <property type="project" value="InterPro"/>
</dbReference>
<dbReference type="PANTHER" id="PTHR31604:SF2">
    <property type="entry name" value="PROTEIN SHI RELATED SEQUENCE 7"/>
    <property type="match status" value="1"/>
</dbReference>
<proteinExistence type="inferred from homology"/>
<dbReference type="EMBL" id="KZ305023">
    <property type="protein sequence ID" value="PIA57082.1"/>
    <property type="molecule type" value="Genomic_DNA"/>
</dbReference>
<dbReference type="InterPro" id="IPR007818">
    <property type="entry name" value="SHI"/>
</dbReference>
<dbReference type="Proteomes" id="UP000230069">
    <property type="component" value="Unassembled WGS sequence"/>
</dbReference>
<gene>
    <name evidence="9" type="ORF">AQUCO_00600068v1</name>
</gene>
<keyword evidence="7" id="KW-0539">Nucleus</keyword>
<feature type="compositionally biased region" description="Low complexity" evidence="8">
    <location>
        <begin position="150"/>
        <end position="165"/>
    </location>
</feature>
<keyword evidence="4" id="KW-0862">Zinc</keyword>
<dbReference type="STRING" id="218851.A0A2G5EMS9"/>
<evidence type="ECO:0000256" key="6">
    <source>
        <dbReference type="ARBA" id="ARBA00023159"/>
    </source>
</evidence>